<proteinExistence type="predicted"/>
<reference evidence="1" key="1">
    <citation type="submission" date="2014-11" db="EMBL/GenBank/DDBJ databases">
        <authorList>
            <person name="Amaro Gonzalez C."/>
        </authorList>
    </citation>
    <scope>NUCLEOTIDE SEQUENCE</scope>
</reference>
<organism evidence="1">
    <name type="scientific">Anguilla anguilla</name>
    <name type="common">European freshwater eel</name>
    <name type="synonym">Muraena anguilla</name>
    <dbReference type="NCBI Taxonomy" id="7936"/>
    <lineage>
        <taxon>Eukaryota</taxon>
        <taxon>Metazoa</taxon>
        <taxon>Chordata</taxon>
        <taxon>Craniata</taxon>
        <taxon>Vertebrata</taxon>
        <taxon>Euteleostomi</taxon>
        <taxon>Actinopterygii</taxon>
        <taxon>Neopterygii</taxon>
        <taxon>Teleostei</taxon>
        <taxon>Anguilliformes</taxon>
        <taxon>Anguillidae</taxon>
        <taxon>Anguilla</taxon>
    </lineage>
</organism>
<dbReference type="AlphaFoldDB" id="A0A0E9VAE7"/>
<protein>
    <submittedName>
        <fullName evidence="1">Uncharacterized protein</fullName>
    </submittedName>
</protein>
<reference evidence="1" key="2">
    <citation type="journal article" date="2015" name="Fish Shellfish Immunol.">
        <title>Early steps in the European eel (Anguilla anguilla)-Vibrio vulnificus interaction in the gills: Role of the RtxA13 toxin.</title>
        <authorList>
            <person name="Callol A."/>
            <person name="Pajuelo D."/>
            <person name="Ebbesson L."/>
            <person name="Teles M."/>
            <person name="MacKenzie S."/>
            <person name="Amaro C."/>
        </authorList>
    </citation>
    <scope>NUCLEOTIDE SEQUENCE</scope>
</reference>
<evidence type="ECO:0000313" key="1">
    <source>
        <dbReference type="EMBL" id="JAH75012.1"/>
    </source>
</evidence>
<sequence length="34" mass="4122">MSKKVIFPLIPFKYILESWSTVVIWHSFNIIPRM</sequence>
<name>A0A0E9VAE7_ANGAN</name>
<accession>A0A0E9VAE7</accession>
<dbReference type="EMBL" id="GBXM01033565">
    <property type="protein sequence ID" value="JAH75012.1"/>
    <property type="molecule type" value="Transcribed_RNA"/>
</dbReference>